<evidence type="ECO:0000256" key="3">
    <source>
        <dbReference type="PROSITE-ProRule" id="PRU00023"/>
    </source>
</evidence>
<evidence type="ECO:0000256" key="4">
    <source>
        <dbReference type="SAM" id="MobiDB-lite"/>
    </source>
</evidence>
<dbReference type="AlphaFoldDB" id="A0A1J9Q292"/>
<comment type="caution">
    <text evidence="5">The sequence shown here is derived from an EMBL/GenBank/DDBJ whole genome shotgun (WGS) entry which is preliminary data.</text>
</comment>
<dbReference type="SMART" id="SM00248">
    <property type="entry name" value="ANK"/>
    <property type="match status" value="5"/>
</dbReference>
<accession>A0A1J9Q292</accession>
<dbReference type="PANTHER" id="PTHR24198">
    <property type="entry name" value="ANKYRIN REPEAT AND PROTEIN KINASE DOMAIN-CONTAINING PROTEIN"/>
    <property type="match status" value="1"/>
</dbReference>
<evidence type="ECO:0000313" key="6">
    <source>
        <dbReference type="Proteomes" id="UP000242791"/>
    </source>
</evidence>
<dbReference type="VEuPathDB" id="FungiDB:ACJ73_05907"/>
<dbReference type="Gene3D" id="1.25.40.20">
    <property type="entry name" value="Ankyrin repeat-containing domain"/>
    <property type="match status" value="1"/>
</dbReference>
<feature type="repeat" description="ANK" evidence="3">
    <location>
        <begin position="253"/>
        <end position="285"/>
    </location>
</feature>
<dbReference type="InterPro" id="IPR036770">
    <property type="entry name" value="Ankyrin_rpt-contain_sf"/>
</dbReference>
<dbReference type="EMBL" id="LGTZ01000971">
    <property type="protein sequence ID" value="OJD22742.1"/>
    <property type="molecule type" value="Genomic_DNA"/>
</dbReference>
<reference evidence="5 6" key="1">
    <citation type="submission" date="2015-08" db="EMBL/GenBank/DDBJ databases">
        <title>Emmonsia species relationships and genome sequence.</title>
        <authorList>
            <person name="Cuomo C.A."/>
            <person name="Schwartz I.S."/>
            <person name="Kenyon C."/>
            <person name="De Hoog G.S."/>
            <person name="Govender N.P."/>
            <person name="Botha A."/>
            <person name="Moreno L."/>
            <person name="De Vries M."/>
            <person name="Munoz J.F."/>
            <person name="Stielow J.B."/>
        </authorList>
    </citation>
    <scope>NUCLEOTIDE SEQUENCE [LARGE SCALE GENOMIC DNA]</scope>
    <source>
        <strain evidence="5 6">EI222</strain>
    </source>
</reference>
<evidence type="ECO:0000313" key="5">
    <source>
        <dbReference type="EMBL" id="OJD22742.1"/>
    </source>
</evidence>
<name>A0A1J9Q292_9EURO</name>
<feature type="repeat" description="ANK" evidence="3">
    <location>
        <begin position="187"/>
        <end position="219"/>
    </location>
</feature>
<protein>
    <submittedName>
        <fullName evidence="5">Uncharacterized protein</fullName>
    </submittedName>
</protein>
<gene>
    <name evidence="5" type="ORF">ACJ73_05907</name>
</gene>
<sequence length="315" mass="34587">MSSSPIGHAARVGYAKKFLSFTVTRHQAPATGEGREKPAGQGRKAGPGHRGMHVKATEREPKDLNGGSDKSALHYKKYTTEEGKERSMGPGEEGWEILQKMSVESTGRRPRWARVRVRFSWGRRGGPQAQKGTAGFRFRKGRFPPGRPSKADNIGNTVLHYLGSAGHDHLIKRFLFKRVNCSITNDAGLTLLILAVQDKHANVVKWLLQAGADVSTLYPNGNTIMLNLKDCLNARIVKLLISAGANISPCDSDGETFFVHAIRARKRAVARVLIEAGADVNFQLREGGVWILAVFQGDERMVQLLVEDGPDTNAR</sequence>
<dbReference type="Pfam" id="PF12796">
    <property type="entry name" value="Ank_2"/>
    <property type="match status" value="2"/>
</dbReference>
<dbReference type="Proteomes" id="UP000242791">
    <property type="component" value="Unassembled WGS sequence"/>
</dbReference>
<keyword evidence="6" id="KW-1185">Reference proteome</keyword>
<dbReference type="PANTHER" id="PTHR24198:SF165">
    <property type="entry name" value="ANKYRIN REPEAT-CONTAINING PROTEIN-RELATED"/>
    <property type="match status" value="1"/>
</dbReference>
<dbReference type="PROSITE" id="PS50088">
    <property type="entry name" value="ANK_REPEAT"/>
    <property type="match status" value="2"/>
</dbReference>
<dbReference type="SUPFAM" id="SSF48403">
    <property type="entry name" value="Ankyrin repeat"/>
    <property type="match status" value="1"/>
</dbReference>
<keyword evidence="1" id="KW-0677">Repeat</keyword>
<proteinExistence type="predicted"/>
<evidence type="ECO:0000256" key="2">
    <source>
        <dbReference type="ARBA" id="ARBA00023043"/>
    </source>
</evidence>
<feature type="region of interest" description="Disordered" evidence="4">
    <location>
        <begin position="25"/>
        <end position="72"/>
    </location>
</feature>
<dbReference type="OrthoDB" id="366390at2759"/>
<dbReference type="PROSITE" id="PS50297">
    <property type="entry name" value="ANK_REP_REGION"/>
    <property type="match status" value="1"/>
</dbReference>
<dbReference type="InterPro" id="IPR002110">
    <property type="entry name" value="Ankyrin_rpt"/>
</dbReference>
<organism evidence="5 6">
    <name type="scientific">Blastomyces percursus</name>
    <dbReference type="NCBI Taxonomy" id="1658174"/>
    <lineage>
        <taxon>Eukaryota</taxon>
        <taxon>Fungi</taxon>
        <taxon>Dikarya</taxon>
        <taxon>Ascomycota</taxon>
        <taxon>Pezizomycotina</taxon>
        <taxon>Eurotiomycetes</taxon>
        <taxon>Eurotiomycetidae</taxon>
        <taxon>Onygenales</taxon>
        <taxon>Ajellomycetaceae</taxon>
        <taxon>Blastomyces</taxon>
    </lineage>
</organism>
<dbReference type="STRING" id="1658174.A0A1J9Q292"/>
<evidence type="ECO:0000256" key="1">
    <source>
        <dbReference type="ARBA" id="ARBA00022737"/>
    </source>
</evidence>
<keyword evidence="2 3" id="KW-0040">ANK repeat</keyword>